<evidence type="ECO:0000256" key="2">
    <source>
        <dbReference type="ARBA" id="ARBA00022980"/>
    </source>
</evidence>
<evidence type="ECO:0000256" key="3">
    <source>
        <dbReference type="ARBA" id="ARBA00023274"/>
    </source>
</evidence>
<dbReference type="GO" id="GO:0003735">
    <property type="term" value="F:structural constituent of ribosome"/>
    <property type="evidence" value="ECO:0007669"/>
    <property type="project" value="InterPro"/>
</dbReference>
<name>A0A0K1HNV2_9EUKA</name>
<accession>A0A0K1HNV2</accession>
<keyword evidence="3" id="KW-0687">Ribonucleoprotein</keyword>
<dbReference type="GO" id="GO:1990904">
    <property type="term" value="C:ribonucleoprotein complex"/>
    <property type="evidence" value="ECO:0007669"/>
    <property type="project" value="UniProtKB-KW"/>
</dbReference>
<evidence type="ECO:0000256" key="1">
    <source>
        <dbReference type="ARBA" id="ARBA00006471"/>
    </source>
</evidence>
<dbReference type="SUPFAM" id="SSF56047">
    <property type="entry name" value="Ribosomal protein S8"/>
    <property type="match status" value="1"/>
</dbReference>
<organism evidence="5">
    <name type="scientific">Balamuthia mandrillaris</name>
    <dbReference type="NCBI Taxonomy" id="66527"/>
    <lineage>
        <taxon>Eukaryota</taxon>
        <taxon>Amoebozoa</taxon>
        <taxon>Discosea</taxon>
        <taxon>Longamoebia</taxon>
        <taxon>Centramoebida</taxon>
        <taxon>Balamuthiidae</taxon>
        <taxon>Balamuthia</taxon>
    </lineage>
</organism>
<protein>
    <submittedName>
        <fullName evidence="5">Ribsomal protein S8</fullName>
    </submittedName>
</protein>
<dbReference type="GO" id="GO:0005840">
    <property type="term" value="C:ribosome"/>
    <property type="evidence" value="ECO:0007669"/>
    <property type="project" value="UniProtKB-KW"/>
</dbReference>
<geneLocation type="mitochondrion" evidence="5"/>
<dbReference type="Gene3D" id="3.30.1370.30">
    <property type="match status" value="1"/>
</dbReference>
<gene>
    <name evidence="5" type="primary">rps8</name>
</gene>
<evidence type="ECO:0000313" key="4">
    <source>
        <dbReference type="EMBL" id="AKT93785.1"/>
    </source>
</evidence>
<sequence>MLHLVMHDLLSIAISRISVAVLSKKPYTILPYSGLILSCMQKLLDLGYITTFKVLSQSEILVSLRFVDNRPSIRRILRISKPGKRIFRRPKNMKRIFGNNIQGFWLLSTPRGILTDQECFFYNIGGELLFTVF</sequence>
<keyword evidence="2" id="KW-0689">Ribosomal protein</keyword>
<proteinExistence type="inferred from homology"/>
<dbReference type="EMBL" id="KT175738">
    <property type="protein sequence ID" value="AKT93785.1"/>
    <property type="molecule type" value="Genomic_DNA"/>
</dbReference>
<dbReference type="InterPro" id="IPR000630">
    <property type="entry name" value="Ribosomal_uS8"/>
</dbReference>
<dbReference type="GO" id="GO:0006412">
    <property type="term" value="P:translation"/>
    <property type="evidence" value="ECO:0007669"/>
    <property type="project" value="InterPro"/>
</dbReference>
<dbReference type="AlphaFoldDB" id="A0A0K1HNV2"/>
<dbReference type="Gene3D" id="3.30.1490.10">
    <property type="match status" value="1"/>
</dbReference>
<reference evidence="5" key="1">
    <citation type="journal article" date="2015" name="Genome Med.">
        <title>Clinical metagenomic identification of Balamuthia mandrillaris encephalitis and assembly of the draft genome: the continuing case for reference genome sequencing.</title>
        <authorList>
            <person name="Greninger A.L."/>
            <person name="Messacar K."/>
            <person name="Dunnebacke T."/>
            <person name="Naccache S.N."/>
            <person name="Federman S."/>
            <person name="Bouquet J."/>
            <person name="Mirsky D."/>
            <person name="Nomura Y."/>
            <person name="Yagi S."/>
            <person name="Glaser C."/>
            <person name="Vollmer M."/>
            <person name="Press C.A."/>
            <person name="Klenschmidt-DeMasters B.K."/>
            <person name="Dominguez S.R."/>
            <person name="Chiu C.Y."/>
        </authorList>
    </citation>
    <scope>NUCLEOTIDE SEQUENCE</scope>
    <source>
        <strain evidence="5">GAM-19</strain>
        <strain evidence="4">V188</strain>
    </source>
</reference>
<dbReference type="PANTHER" id="PTHR11758">
    <property type="entry name" value="40S RIBOSOMAL PROTEIN S15A"/>
    <property type="match status" value="1"/>
</dbReference>
<dbReference type="InterPro" id="IPR035987">
    <property type="entry name" value="Ribosomal_uS8_sf"/>
</dbReference>
<dbReference type="Pfam" id="PF00410">
    <property type="entry name" value="Ribosomal_S8"/>
    <property type="match status" value="1"/>
</dbReference>
<keyword evidence="5" id="KW-0496">Mitochondrion</keyword>
<dbReference type="EMBL" id="KT175739">
    <property type="protein sequence ID" value="AKT93806.1"/>
    <property type="molecule type" value="Genomic_DNA"/>
</dbReference>
<comment type="similarity">
    <text evidence="1">Belongs to the universal ribosomal protein uS8 family.</text>
</comment>
<evidence type="ECO:0000313" key="5">
    <source>
        <dbReference type="EMBL" id="AKT93806.1"/>
    </source>
</evidence>